<dbReference type="Pfam" id="PF00072">
    <property type="entry name" value="Response_reg"/>
    <property type="match status" value="1"/>
</dbReference>
<dbReference type="SUPFAM" id="SSF52172">
    <property type="entry name" value="CheY-like"/>
    <property type="match status" value="1"/>
</dbReference>
<dbReference type="InterPro" id="IPR001867">
    <property type="entry name" value="OmpR/PhoB-type_DNA-bd"/>
</dbReference>
<keyword evidence="3" id="KW-0238">DNA-binding</keyword>
<keyword evidence="2" id="KW-0902">Two-component regulatory system</keyword>
<dbReference type="GO" id="GO:0032993">
    <property type="term" value="C:protein-DNA complex"/>
    <property type="evidence" value="ECO:0007669"/>
    <property type="project" value="TreeGrafter"/>
</dbReference>
<dbReference type="GO" id="GO:0006355">
    <property type="term" value="P:regulation of DNA-templated transcription"/>
    <property type="evidence" value="ECO:0007669"/>
    <property type="project" value="InterPro"/>
</dbReference>
<dbReference type="EMBL" id="CAFBQV010000029">
    <property type="protein sequence ID" value="CAB5060839.1"/>
    <property type="molecule type" value="Genomic_DNA"/>
</dbReference>
<dbReference type="InterPro" id="IPR001789">
    <property type="entry name" value="Sig_transdc_resp-reg_receiver"/>
</dbReference>
<dbReference type="PANTHER" id="PTHR48111">
    <property type="entry name" value="REGULATOR OF RPOS"/>
    <property type="match status" value="1"/>
</dbReference>
<evidence type="ECO:0000256" key="1">
    <source>
        <dbReference type="ARBA" id="ARBA00022553"/>
    </source>
</evidence>
<evidence type="ECO:0000313" key="8">
    <source>
        <dbReference type="EMBL" id="CAB4674080.1"/>
    </source>
</evidence>
<evidence type="ECO:0000313" key="6">
    <source>
        <dbReference type="EMBL" id="CAB4535315.1"/>
    </source>
</evidence>
<dbReference type="GO" id="GO:0000976">
    <property type="term" value="F:transcription cis-regulatory region binding"/>
    <property type="evidence" value="ECO:0007669"/>
    <property type="project" value="TreeGrafter"/>
</dbReference>
<dbReference type="CDD" id="cd17574">
    <property type="entry name" value="REC_OmpR"/>
    <property type="match status" value="1"/>
</dbReference>
<organism evidence="6">
    <name type="scientific">freshwater metagenome</name>
    <dbReference type="NCBI Taxonomy" id="449393"/>
    <lineage>
        <taxon>unclassified sequences</taxon>
        <taxon>metagenomes</taxon>
        <taxon>ecological metagenomes</taxon>
    </lineage>
</organism>
<evidence type="ECO:0000259" key="5">
    <source>
        <dbReference type="PROSITE" id="PS51755"/>
    </source>
</evidence>
<evidence type="ECO:0000259" key="4">
    <source>
        <dbReference type="PROSITE" id="PS50110"/>
    </source>
</evidence>
<dbReference type="EMBL" id="CAEZSE010000084">
    <property type="protein sequence ID" value="CAB4535315.1"/>
    <property type="molecule type" value="Genomic_DNA"/>
</dbReference>
<protein>
    <submittedName>
        <fullName evidence="6">Unannotated protein</fullName>
    </submittedName>
</protein>
<keyword evidence="1" id="KW-0597">Phosphoprotein</keyword>
<accession>A0A6J6B8W1</accession>
<dbReference type="SMART" id="SM00448">
    <property type="entry name" value="REC"/>
    <property type="match status" value="1"/>
</dbReference>
<dbReference type="InterPro" id="IPR036388">
    <property type="entry name" value="WH-like_DNA-bd_sf"/>
</dbReference>
<reference evidence="6" key="1">
    <citation type="submission" date="2020-05" db="EMBL/GenBank/DDBJ databases">
        <authorList>
            <person name="Chiriac C."/>
            <person name="Salcher M."/>
            <person name="Ghai R."/>
            <person name="Kavagutti S V."/>
        </authorList>
    </citation>
    <scope>NUCLEOTIDE SEQUENCE</scope>
</reference>
<dbReference type="FunFam" id="1.10.10.10:FF:000018">
    <property type="entry name" value="DNA-binding response regulator ResD"/>
    <property type="match status" value="1"/>
</dbReference>
<dbReference type="PROSITE" id="PS51755">
    <property type="entry name" value="OMPR_PHOB"/>
    <property type="match status" value="1"/>
</dbReference>
<evidence type="ECO:0000256" key="3">
    <source>
        <dbReference type="ARBA" id="ARBA00023125"/>
    </source>
</evidence>
<dbReference type="Gene3D" id="6.10.250.690">
    <property type="match status" value="1"/>
</dbReference>
<evidence type="ECO:0000256" key="2">
    <source>
        <dbReference type="ARBA" id="ARBA00023012"/>
    </source>
</evidence>
<dbReference type="GO" id="GO:0000156">
    <property type="term" value="F:phosphorelay response regulator activity"/>
    <property type="evidence" value="ECO:0007669"/>
    <property type="project" value="TreeGrafter"/>
</dbReference>
<dbReference type="SMART" id="SM00862">
    <property type="entry name" value="Trans_reg_C"/>
    <property type="match status" value="1"/>
</dbReference>
<dbReference type="EMBL" id="CAEZWU010000146">
    <property type="protein sequence ID" value="CAB4674080.1"/>
    <property type="molecule type" value="Genomic_DNA"/>
</dbReference>
<gene>
    <name evidence="6" type="ORF">UFOPK1353_00613</name>
    <name evidence="7" type="ORF">UFOPK1826_00408</name>
    <name evidence="8" type="ORF">UFOPK2292_00965</name>
    <name evidence="9" type="ORF">UFOPK4020_00169</name>
    <name evidence="10" type="ORF">UFOPK4345_00303</name>
</gene>
<dbReference type="GO" id="GO:0005829">
    <property type="term" value="C:cytosol"/>
    <property type="evidence" value="ECO:0007669"/>
    <property type="project" value="TreeGrafter"/>
</dbReference>
<dbReference type="Gene3D" id="1.10.10.10">
    <property type="entry name" value="Winged helix-like DNA-binding domain superfamily/Winged helix DNA-binding domain"/>
    <property type="match status" value="1"/>
</dbReference>
<dbReference type="EMBL" id="CAFBOV010000019">
    <property type="protein sequence ID" value="CAB4989335.1"/>
    <property type="molecule type" value="Genomic_DNA"/>
</dbReference>
<evidence type="ECO:0000313" key="7">
    <source>
        <dbReference type="EMBL" id="CAB4597097.1"/>
    </source>
</evidence>
<dbReference type="AlphaFoldDB" id="A0A6J6B8W1"/>
<dbReference type="EMBL" id="CAEZUN010000035">
    <property type="protein sequence ID" value="CAB4597097.1"/>
    <property type="molecule type" value="Genomic_DNA"/>
</dbReference>
<evidence type="ECO:0000313" key="10">
    <source>
        <dbReference type="EMBL" id="CAB5060839.1"/>
    </source>
</evidence>
<dbReference type="Pfam" id="PF00486">
    <property type="entry name" value="Trans_reg_C"/>
    <property type="match status" value="1"/>
</dbReference>
<dbReference type="PROSITE" id="PS50110">
    <property type="entry name" value="RESPONSE_REGULATORY"/>
    <property type="match status" value="1"/>
</dbReference>
<feature type="domain" description="OmpR/PhoB-type" evidence="5">
    <location>
        <begin position="122"/>
        <end position="217"/>
    </location>
</feature>
<dbReference type="PANTHER" id="PTHR48111:SF40">
    <property type="entry name" value="PHOSPHATE REGULON TRANSCRIPTIONAL REGULATORY PROTEIN PHOB"/>
    <property type="match status" value="1"/>
</dbReference>
<sequence length="219" mass="24423">MHVLVVEDDQAIASSLTLGLQSAGMTVTHVATGRQAVEESQYDLMLLDIGLPDFDGFEVCRRVRLTSQVPIIMLTARADEIDRVFGLESGADDYVAKPFGLRELIARIRAVTRRLTPQESATSTTVIGDLTIDSATRRVTIAGAEIELTTKEFDLLEYLTREPGVVYRRNDILETVWDTEWYGPTKTLDAHIAALRKKLGHPEWVIAIRGVGFRFEMTS</sequence>
<name>A0A6J6B8W1_9ZZZZ</name>
<evidence type="ECO:0000313" key="9">
    <source>
        <dbReference type="EMBL" id="CAB4989335.1"/>
    </source>
</evidence>
<feature type="domain" description="Response regulatory" evidence="4">
    <location>
        <begin position="2"/>
        <end position="112"/>
    </location>
</feature>
<dbReference type="Gene3D" id="3.40.50.2300">
    <property type="match status" value="1"/>
</dbReference>
<dbReference type="InterPro" id="IPR011006">
    <property type="entry name" value="CheY-like_superfamily"/>
</dbReference>
<proteinExistence type="predicted"/>
<dbReference type="CDD" id="cd00383">
    <property type="entry name" value="trans_reg_C"/>
    <property type="match status" value="1"/>
</dbReference>
<dbReference type="InterPro" id="IPR039420">
    <property type="entry name" value="WalR-like"/>
</dbReference>